<dbReference type="Proteomes" id="UP001199816">
    <property type="component" value="Unassembled WGS sequence"/>
</dbReference>
<comment type="caution">
    <text evidence="3">The sequence shown here is derived from an EMBL/GenBank/DDBJ whole genome shotgun (WGS) entry which is preliminary data.</text>
</comment>
<proteinExistence type="inferred from homology"/>
<dbReference type="InterPro" id="IPR017850">
    <property type="entry name" value="Alkaline_phosphatase_core_sf"/>
</dbReference>
<dbReference type="PANTHER" id="PTHR11596">
    <property type="entry name" value="ALKALINE PHOSPHATASE"/>
    <property type="match status" value="1"/>
</dbReference>
<gene>
    <name evidence="3" type="ORF">LQ567_02830</name>
</gene>
<protein>
    <submittedName>
        <fullName evidence="3">Alkaline phosphatase</fullName>
        <ecNumber evidence="3">3.1.3.1</ecNumber>
    </submittedName>
</protein>
<evidence type="ECO:0000256" key="1">
    <source>
        <dbReference type="ARBA" id="ARBA00022553"/>
    </source>
</evidence>
<dbReference type="SUPFAM" id="SSF53649">
    <property type="entry name" value="Alkaline phosphatase-like"/>
    <property type="match status" value="1"/>
</dbReference>
<dbReference type="EC" id="3.1.3.1" evidence="3"/>
<sequence>MNRKYFFRNSALALTGTVLSGNLLGQTPPTQIRRATGGTKNIIFMVSDGMSTGTLNMADLLMQRKYGRRSSWLRLYDEQRAVRALMDTASASSLVTDSAAGSSSWGGGVRVPNGKLNVGANGEHYMPILQKFKAAGKAVGCVTTVPIGHATPAGFCINNDSRGDMDEISRQYLDLRFDVMLGGGADNFKATTRKDKTDLLQQYQKKGYTVVTSRDALLRQPVTGAPLLGVFHDGALPYALDREHDTALQQQTPTLAEMTQKAIEKLNTYPNGFVMQVEGGKVDWGAHANDAAAMLYDQIAFDETIKAVVDFAEKDGKTLVIITTDHGNANPGLFYSNEANRNFDRLHQFKHTNDWLLNGINKNFTVAQVLERMEAAQGFALKKEDAALLLKNYAQLDEAGVYNSGHLPFKTLAALQQSYTSIGWGSMEHSGDYVELAMFGPGKELLKPFVKNTDLHQLMLQATGVIAG</sequence>
<evidence type="ECO:0000256" key="2">
    <source>
        <dbReference type="RuleBase" id="RU003946"/>
    </source>
</evidence>
<dbReference type="RefSeq" id="WP_231002584.1">
    <property type="nucleotide sequence ID" value="NZ_JAJNEC010000003.1"/>
</dbReference>
<dbReference type="Pfam" id="PF00245">
    <property type="entry name" value="Alk_phosphatase"/>
    <property type="match status" value="1"/>
</dbReference>
<evidence type="ECO:0000313" key="3">
    <source>
        <dbReference type="EMBL" id="MCD2421679.1"/>
    </source>
</evidence>
<keyword evidence="4" id="KW-1185">Reference proteome</keyword>
<dbReference type="GO" id="GO:0004035">
    <property type="term" value="F:alkaline phosphatase activity"/>
    <property type="evidence" value="ECO:0007669"/>
    <property type="project" value="UniProtKB-EC"/>
</dbReference>
<dbReference type="EMBL" id="JAJNEC010000003">
    <property type="protein sequence ID" value="MCD2421679.1"/>
    <property type="molecule type" value="Genomic_DNA"/>
</dbReference>
<dbReference type="SMART" id="SM00098">
    <property type="entry name" value="alkPPc"/>
    <property type="match status" value="1"/>
</dbReference>
<dbReference type="Gene3D" id="3.40.720.10">
    <property type="entry name" value="Alkaline Phosphatase, subunit A"/>
    <property type="match status" value="1"/>
</dbReference>
<dbReference type="PANTHER" id="PTHR11596:SF5">
    <property type="entry name" value="ALKALINE PHOSPHATASE"/>
    <property type="match status" value="1"/>
</dbReference>
<dbReference type="InterPro" id="IPR001952">
    <property type="entry name" value="Alkaline_phosphatase"/>
</dbReference>
<dbReference type="CDD" id="cd16012">
    <property type="entry name" value="ALP"/>
    <property type="match status" value="1"/>
</dbReference>
<dbReference type="Gene3D" id="1.10.60.40">
    <property type="match status" value="1"/>
</dbReference>
<evidence type="ECO:0000313" key="4">
    <source>
        <dbReference type="Proteomes" id="UP001199816"/>
    </source>
</evidence>
<comment type="similarity">
    <text evidence="2">Belongs to the alkaline phosphatase family.</text>
</comment>
<keyword evidence="3" id="KW-0378">Hydrolase</keyword>
<reference evidence="3 4" key="1">
    <citation type="submission" date="2021-11" db="EMBL/GenBank/DDBJ databases">
        <title>Genomic of Niabella pedocola.</title>
        <authorList>
            <person name="Wu T."/>
        </authorList>
    </citation>
    <scope>NUCLEOTIDE SEQUENCE [LARGE SCALE GENOMIC DNA]</scope>
    <source>
        <strain evidence="3 4">JCM 31011</strain>
    </source>
</reference>
<accession>A0ABS8PKP3</accession>
<organism evidence="3 4">
    <name type="scientific">Niabella pedocola</name>
    <dbReference type="NCBI Taxonomy" id="1752077"/>
    <lineage>
        <taxon>Bacteria</taxon>
        <taxon>Pseudomonadati</taxon>
        <taxon>Bacteroidota</taxon>
        <taxon>Chitinophagia</taxon>
        <taxon>Chitinophagales</taxon>
        <taxon>Chitinophagaceae</taxon>
        <taxon>Niabella</taxon>
    </lineage>
</organism>
<dbReference type="PRINTS" id="PR00113">
    <property type="entry name" value="ALKPHPHTASE"/>
</dbReference>
<keyword evidence="1" id="KW-0597">Phosphoprotein</keyword>
<name>A0ABS8PKP3_9BACT</name>